<reference evidence="1" key="1">
    <citation type="submission" date="2020-05" db="EMBL/GenBank/DDBJ databases">
        <authorList>
            <person name="Chiriac C."/>
            <person name="Salcher M."/>
            <person name="Ghai R."/>
            <person name="Kavagutti S V."/>
        </authorList>
    </citation>
    <scope>NUCLEOTIDE SEQUENCE</scope>
</reference>
<dbReference type="AlphaFoldDB" id="A0A6J6ENA6"/>
<gene>
    <name evidence="1" type="ORF">UFOPK1762_00293</name>
</gene>
<evidence type="ECO:0000313" key="1">
    <source>
        <dbReference type="EMBL" id="CAB4577386.1"/>
    </source>
</evidence>
<protein>
    <submittedName>
        <fullName evidence="1">Unannotated protein</fullName>
    </submittedName>
</protein>
<accession>A0A6J6ENA6</accession>
<sequence>MAEQGSSQVSPADAVVAMRTWPRRYRATLAPIADDRIADKALRIGPQGVSALDLAINSLGTWVLLEKALHDIRVTECPTLHPAVTESAARSWESHPTETLDSVLDQIDDVANSLANAIEAMPSDDWPRTATVAGGGTTTALAIAREAVNVGADNLREIERVLAAVN</sequence>
<organism evidence="1">
    <name type="scientific">freshwater metagenome</name>
    <dbReference type="NCBI Taxonomy" id="449393"/>
    <lineage>
        <taxon>unclassified sequences</taxon>
        <taxon>metagenomes</taxon>
        <taxon>ecological metagenomes</taxon>
    </lineage>
</organism>
<name>A0A6J6ENA6_9ZZZZ</name>
<dbReference type="EMBL" id="CAEZTY010000006">
    <property type="protein sequence ID" value="CAB4577386.1"/>
    <property type="molecule type" value="Genomic_DNA"/>
</dbReference>
<proteinExistence type="predicted"/>